<accession>A0A382NT27</accession>
<proteinExistence type="predicted"/>
<reference evidence="1" key="1">
    <citation type="submission" date="2018-05" db="EMBL/GenBank/DDBJ databases">
        <authorList>
            <person name="Lanie J.A."/>
            <person name="Ng W.-L."/>
            <person name="Kazmierczak K.M."/>
            <person name="Andrzejewski T.M."/>
            <person name="Davidsen T.M."/>
            <person name="Wayne K.J."/>
            <person name="Tettelin H."/>
            <person name="Glass J.I."/>
            <person name="Rusch D."/>
            <person name="Podicherti R."/>
            <person name="Tsui H.-C.T."/>
            <person name="Winkler M.E."/>
        </authorList>
    </citation>
    <scope>NUCLEOTIDE SEQUENCE</scope>
</reference>
<gene>
    <name evidence="1" type="ORF">METZ01_LOCUS315575</name>
</gene>
<organism evidence="1">
    <name type="scientific">marine metagenome</name>
    <dbReference type="NCBI Taxonomy" id="408172"/>
    <lineage>
        <taxon>unclassified sequences</taxon>
        <taxon>metagenomes</taxon>
        <taxon>ecological metagenomes</taxon>
    </lineage>
</organism>
<evidence type="ECO:0000313" key="1">
    <source>
        <dbReference type="EMBL" id="SVC62721.1"/>
    </source>
</evidence>
<name>A0A382NT27_9ZZZZ</name>
<sequence>MPLWTLLILLILSLASPLTPTHATENKKVFSVCEDYFENPDDKKSIICFVYMEAINVWRTYNVAYILYLKNEGYKSKAETLSETDPFGCDTGEISETDFISYYIDYMNAHDERMADLFAFTIGDALEPFCKEQNRSKEPSFYLEEDEHMRKS</sequence>
<dbReference type="EMBL" id="UINC01101703">
    <property type="protein sequence ID" value="SVC62721.1"/>
    <property type="molecule type" value="Genomic_DNA"/>
</dbReference>
<dbReference type="AlphaFoldDB" id="A0A382NT27"/>
<protein>
    <submittedName>
        <fullName evidence="1">Uncharacterized protein</fullName>
    </submittedName>
</protein>